<feature type="compositionally biased region" description="Pro residues" evidence="1">
    <location>
        <begin position="267"/>
        <end position="343"/>
    </location>
</feature>
<sequence length="365" mass="38259">MSHNASSRNQGGDTGLGIGWKLLAAVGFTAIVLQIISIILNGWRVAPAITYQYYQKSTLKSWQLQSSEYGLYIYKFNNGASTRPWSTVEQFVCSWIDSYVSISQVEQSLWGSTCSTDCQTALRTRCTSYVKFANGGYLCLGALVISIIVGIVGVVWLFVFGKSRNFLLFAWSTSSILSSSGIAYWCYTTSQAIKGIIGTQQYPYPSLGYGAYLGILSTVCFIICAFGVLVVHYLESKAAMDARQAELMKEAAANNEWMGQSGMSPPGMGPPGMGPPGMAPPGMSPPGMGPPGMGPPGMGPPGMGPPGMGPPGMGPPGMGPPGMGPPGMGPPGMGPPGMGPPGMGPRGMGNNMINMQGMMPGASRI</sequence>
<dbReference type="VEuPathDB" id="CryptoDB:Chro.40265"/>
<feature type="transmembrane region" description="Helical" evidence="2">
    <location>
        <begin position="20"/>
        <end position="43"/>
    </location>
</feature>
<feature type="transmembrane region" description="Helical" evidence="2">
    <location>
        <begin position="207"/>
        <end position="234"/>
    </location>
</feature>
<dbReference type="AlphaFoldDB" id="A0A0S4TGN8"/>
<keyword evidence="2" id="KW-1133">Transmembrane helix</keyword>
<organism evidence="3">
    <name type="scientific">Cryptosporidium hominis</name>
    <dbReference type="NCBI Taxonomy" id="237895"/>
    <lineage>
        <taxon>Eukaryota</taxon>
        <taxon>Sar</taxon>
        <taxon>Alveolata</taxon>
        <taxon>Apicomplexa</taxon>
        <taxon>Conoidasida</taxon>
        <taxon>Coccidia</taxon>
        <taxon>Eucoccidiorida</taxon>
        <taxon>Eimeriorina</taxon>
        <taxon>Cryptosporidiidae</taxon>
        <taxon>Cryptosporidium</taxon>
    </lineage>
</organism>
<feature type="region of interest" description="Disordered" evidence="1">
    <location>
        <begin position="259"/>
        <end position="365"/>
    </location>
</feature>
<accession>A0A0S4TGN8</accession>
<feature type="transmembrane region" description="Helical" evidence="2">
    <location>
        <begin position="137"/>
        <end position="160"/>
    </location>
</feature>
<reference evidence="3" key="1">
    <citation type="submission" date="2015-08" db="EMBL/GenBank/DDBJ databases">
        <authorList>
            <person name="Babu N.S."/>
            <person name="Beckwith C.J."/>
            <person name="Beseler K.G."/>
            <person name="Brison A."/>
            <person name="Carone J.V."/>
            <person name="Caskin T.P."/>
            <person name="Diamond M."/>
            <person name="Durham M.E."/>
            <person name="Foxe J.M."/>
            <person name="Go M."/>
            <person name="Henderson B.A."/>
            <person name="Jones I.B."/>
            <person name="McGettigan J.A."/>
            <person name="Micheletti S.J."/>
            <person name="Nasrallah M.E."/>
            <person name="Ortiz D."/>
            <person name="Piller C.R."/>
            <person name="Privatt S.R."/>
            <person name="Schneider S.L."/>
            <person name="Sharp S."/>
            <person name="Smith T.C."/>
            <person name="Stanton J.D."/>
            <person name="Ullery H.E."/>
            <person name="Wilson R.J."/>
            <person name="Serrano M.G."/>
            <person name="Buck G."/>
            <person name="Lee V."/>
            <person name="Wang Y."/>
            <person name="Carvalho R."/>
            <person name="Voegtly L."/>
            <person name="Shi R."/>
            <person name="Duckworth R."/>
            <person name="Johnson A."/>
            <person name="Loviza R."/>
            <person name="Walstead R."/>
            <person name="Shah Z."/>
            <person name="Kiflezghi M."/>
            <person name="Wade K."/>
            <person name="Ball S.L."/>
            <person name="Bradley K.W."/>
            <person name="Asai D.J."/>
            <person name="Bowman C.A."/>
            <person name="Russell D.A."/>
            <person name="Pope W.H."/>
            <person name="Jacobs-Sera D."/>
            <person name="Hendrix R.W."/>
            <person name="Hatfull G.F."/>
        </authorList>
    </citation>
    <scope>NUCLEOTIDE SEQUENCE [LARGE SCALE GENOMIC DNA]</scope>
</reference>
<keyword evidence="2" id="KW-0472">Membrane</keyword>
<dbReference type="EMBL" id="LN877950">
    <property type="protein sequence ID" value="CUV05632.1"/>
    <property type="molecule type" value="Genomic_DNA"/>
</dbReference>
<dbReference type="Proteomes" id="UP000199752">
    <property type="component" value="Chromosome 4"/>
</dbReference>
<dbReference type="VEuPathDB" id="CryptoDB:GY17_00001700"/>
<evidence type="ECO:0000256" key="2">
    <source>
        <dbReference type="SAM" id="Phobius"/>
    </source>
</evidence>
<feature type="compositionally biased region" description="Low complexity" evidence="1">
    <location>
        <begin position="348"/>
        <end position="359"/>
    </location>
</feature>
<evidence type="ECO:0000256" key="1">
    <source>
        <dbReference type="SAM" id="MobiDB-lite"/>
    </source>
</evidence>
<protein>
    <submittedName>
        <fullName evidence="3">Uncharacterized protein</fullName>
    </submittedName>
</protein>
<evidence type="ECO:0000313" key="3">
    <source>
        <dbReference type="EMBL" id="CUV05632.1"/>
    </source>
</evidence>
<dbReference type="OrthoDB" id="343068at2759"/>
<proteinExistence type="predicted"/>
<name>A0A0S4TGN8_CRYHO</name>
<dbReference type="VEuPathDB" id="CryptoDB:CHUDEA4_2350"/>
<keyword evidence="2" id="KW-0812">Transmembrane</keyword>
<dbReference type="VEuPathDB" id="CryptoDB:ChTU502y2012_295g0395"/>
<gene>
    <name evidence="3" type="ORF">CHUDEA4_2350</name>
</gene>